<comment type="similarity">
    <text evidence="1 2">Belongs to the TIFY/JAZ family.</text>
</comment>
<dbReference type="PANTHER" id="PTHR33077">
    <property type="entry name" value="PROTEIN TIFY 4A-RELATED-RELATED"/>
    <property type="match status" value="1"/>
</dbReference>
<reference evidence="5" key="1">
    <citation type="submission" date="2023-07" db="EMBL/GenBank/DDBJ databases">
        <title>draft genome sequence of fig (Ficus carica).</title>
        <authorList>
            <person name="Takahashi T."/>
            <person name="Nishimura K."/>
        </authorList>
    </citation>
    <scope>NUCLEOTIDE SEQUENCE</scope>
</reference>
<feature type="compositionally biased region" description="Low complexity" evidence="3">
    <location>
        <begin position="202"/>
        <end position="220"/>
    </location>
</feature>
<dbReference type="GO" id="GO:2000022">
    <property type="term" value="P:regulation of jasmonic acid mediated signaling pathway"/>
    <property type="evidence" value="ECO:0007669"/>
    <property type="project" value="UniProtKB-UniRule"/>
</dbReference>
<dbReference type="GO" id="GO:0031347">
    <property type="term" value="P:regulation of defense response"/>
    <property type="evidence" value="ECO:0007669"/>
    <property type="project" value="UniProtKB-UniRule"/>
</dbReference>
<evidence type="ECO:0000313" key="6">
    <source>
        <dbReference type="Proteomes" id="UP001187192"/>
    </source>
</evidence>
<dbReference type="Proteomes" id="UP001187192">
    <property type="component" value="Unassembled WGS sequence"/>
</dbReference>
<evidence type="ECO:0000256" key="1">
    <source>
        <dbReference type="ARBA" id="ARBA00008614"/>
    </source>
</evidence>
<evidence type="ECO:0000259" key="4">
    <source>
        <dbReference type="PROSITE" id="PS51320"/>
    </source>
</evidence>
<dbReference type="GO" id="GO:0005634">
    <property type="term" value="C:nucleus"/>
    <property type="evidence" value="ECO:0007669"/>
    <property type="project" value="UniProtKB-SubCell"/>
</dbReference>
<feature type="compositionally biased region" description="Basic and acidic residues" evidence="3">
    <location>
        <begin position="280"/>
        <end position="293"/>
    </location>
</feature>
<feature type="domain" description="Tify" evidence="4">
    <location>
        <begin position="132"/>
        <end position="167"/>
    </location>
</feature>
<dbReference type="InterPro" id="IPR040390">
    <property type="entry name" value="TIFY/JAZ"/>
</dbReference>
<keyword evidence="2" id="KW-1184">Jasmonic acid signaling pathway</keyword>
<dbReference type="SMART" id="SM00979">
    <property type="entry name" value="TIFY"/>
    <property type="match status" value="1"/>
</dbReference>
<dbReference type="Pfam" id="PF06200">
    <property type="entry name" value="tify"/>
    <property type="match status" value="1"/>
</dbReference>
<keyword evidence="6" id="KW-1185">Reference proteome</keyword>
<dbReference type="PROSITE" id="PS51320">
    <property type="entry name" value="TIFY"/>
    <property type="match status" value="1"/>
</dbReference>
<gene>
    <name evidence="5" type="ORF">TIFTF001_006339</name>
</gene>
<dbReference type="InterPro" id="IPR010399">
    <property type="entry name" value="Tify_dom"/>
</dbReference>
<dbReference type="GO" id="GO:0009611">
    <property type="term" value="P:response to wounding"/>
    <property type="evidence" value="ECO:0007669"/>
    <property type="project" value="UniProtKB-UniRule"/>
</dbReference>
<comment type="domain">
    <text evidence="2">The jas domain is required for interaction with COI1.</text>
</comment>
<evidence type="ECO:0000313" key="5">
    <source>
        <dbReference type="EMBL" id="GMN36832.1"/>
    </source>
</evidence>
<accession>A0AA87ZMG1</accession>
<dbReference type="AlphaFoldDB" id="A0AA87ZMG1"/>
<comment type="subcellular location">
    <subcellularLocation>
        <location evidence="2">Nucleus</location>
    </subcellularLocation>
</comment>
<dbReference type="InterPro" id="IPR018467">
    <property type="entry name" value="CCT_CS"/>
</dbReference>
<proteinExistence type="inferred from homology"/>
<feature type="region of interest" description="Disordered" evidence="3">
    <location>
        <begin position="94"/>
        <end position="131"/>
    </location>
</feature>
<sequence length="293" mass="31803">MSENEKFNLNRKAGKALEKSNFAQACTLLGQFLKEKRTLGVVISGNSEIPKEKVVPETSSFRPPVPMKNFLTNMGSQAGPPVKSADFFQQFKGFGTPTTTTTASPSPPSAPNSVEDAHKPDLRKPATTSAVVKPETSQMTIFYAGQVLVFNDLPADKADEVVALARKRSSNISGSVSATPPAAVVEKIDLTKLPPSPEPDHNISPIPKPDNNNINNNNVNNKHESLQPRPADPAANGSDLPIARRNSLHRFLEKRKDRVAAKAPYQVENHRRPVAAPPKPDGECSDQHLELKL</sequence>
<organism evidence="5 6">
    <name type="scientific">Ficus carica</name>
    <name type="common">Common fig</name>
    <dbReference type="NCBI Taxonomy" id="3494"/>
    <lineage>
        <taxon>Eukaryota</taxon>
        <taxon>Viridiplantae</taxon>
        <taxon>Streptophyta</taxon>
        <taxon>Embryophyta</taxon>
        <taxon>Tracheophyta</taxon>
        <taxon>Spermatophyta</taxon>
        <taxon>Magnoliopsida</taxon>
        <taxon>eudicotyledons</taxon>
        <taxon>Gunneridae</taxon>
        <taxon>Pentapetalae</taxon>
        <taxon>rosids</taxon>
        <taxon>fabids</taxon>
        <taxon>Rosales</taxon>
        <taxon>Moraceae</taxon>
        <taxon>Ficeae</taxon>
        <taxon>Ficus</taxon>
    </lineage>
</organism>
<comment type="function">
    <text evidence="2">Repressor of jasmonate responses.</text>
</comment>
<evidence type="ECO:0000256" key="2">
    <source>
        <dbReference type="RuleBase" id="RU369065"/>
    </source>
</evidence>
<protein>
    <recommendedName>
        <fullName evidence="2">Protein TIFY</fullName>
    </recommendedName>
    <alternativeName>
        <fullName evidence="2">Jasmonate ZIM domain-containing protein</fullName>
    </alternativeName>
</protein>
<feature type="region of interest" description="Disordered" evidence="3">
    <location>
        <begin position="254"/>
        <end position="293"/>
    </location>
</feature>
<name>A0AA87ZMG1_FICCA</name>
<feature type="region of interest" description="Disordered" evidence="3">
    <location>
        <begin position="191"/>
        <end position="241"/>
    </location>
</feature>
<feature type="compositionally biased region" description="Basic and acidic residues" evidence="3">
    <location>
        <begin position="115"/>
        <end position="124"/>
    </location>
</feature>
<comment type="caution">
    <text evidence="5">The sequence shown here is derived from an EMBL/GenBank/DDBJ whole genome shotgun (WGS) entry which is preliminary data.</text>
</comment>
<keyword evidence="2" id="KW-0539">Nucleus</keyword>
<dbReference type="Pfam" id="PF09425">
    <property type="entry name" value="Jas_motif"/>
    <property type="match status" value="1"/>
</dbReference>
<dbReference type="PANTHER" id="PTHR33077:SF52">
    <property type="entry name" value="PROTEIN TIFY 11D"/>
    <property type="match status" value="1"/>
</dbReference>
<evidence type="ECO:0000256" key="3">
    <source>
        <dbReference type="SAM" id="MobiDB-lite"/>
    </source>
</evidence>
<dbReference type="EMBL" id="BTGU01000006">
    <property type="protein sequence ID" value="GMN36832.1"/>
    <property type="molecule type" value="Genomic_DNA"/>
</dbReference>